<reference evidence="2 3" key="1">
    <citation type="submission" date="2012-05" db="EMBL/GenBank/DDBJ databases">
        <title>Recombination and specialization in a pathogen metapopulation.</title>
        <authorList>
            <person name="Gardiner A."/>
            <person name="Kemen E."/>
            <person name="Schultz-Larsen T."/>
            <person name="MacLean D."/>
            <person name="Van Oosterhout C."/>
            <person name="Jones J.D.G."/>
        </authorList>
    </citation>
    <scope>NUCLEOTIDE SEQUENCE [LARGE SCALE GENOMIC DNA]</scope>
    <source>
        <strain evidence="2 3">Ac Nc2</strain>
    </source>
</reference>
<evidence type="ECO:0000256" key="1">
    <source>
        <dbReference type="SAM" id="MobiDB-lite"/>
    </source>
</evidence>
<comment type="caution">
    <text evidence="2">The sequence shown here is derived from an EMBL/GenBank/DDBJ whole genome shotgun (WGS) entry which is preliminary data.</text>
</comment>
<gene>
    <name evidence="2" type="ORF">BN9_098800</name>
</gene>
<name>A0A024GP75_9STRA</name>
<feature type="region of interest" description="Disordered" evidence="1">
    <location>
        <begin position="171"/>
        <end position="227"/>
    </location>
</feature>
<dbReference type="EMBL" id="CAIX01000242">
    <property type="protein sequence ID" value="CCI48692.1"/>
    <property type="molecule type" value="Genomic_DNA"/>
</dbReference>
<keyword evidence="3" id="KW-1185">Reference proteome</keyword>
<organism evidence="2 3">
    <name type="scientific">Albugo candida</name>
    <dbReference type="NCBI Taxonomy" id="65357"/>
    <lineage>
        <taxon>Eukaryota</taxon>
        <taxon>Sar</taxon>
        <taxon>Stramenopiles</taxon>
        <taxon>Oomycota</taxon>
        <taxon>Peronosporomycetes</taxon>
        <taxon>Albuginales</taxon>
        <taxon>Albuginaceae</taxon>
        <taxon>Albugo</taxon>
    </lineage>
</organism>
<proteinExistence type="predicted"/>
<evidence type="ECO:0000313" key="3">
    <source>
        <dbReference type="Proteomes" id="UP000053237"/>
    </source>
</evidence>
<sequence>MSDMHNDADSDSELYDPYKEYEKATGDATYRTIDARKEQSGDIFIWAEPEDVMQDKSWPQTTGNELLEEFYNLPEKPMEKRKMDLVLQEVFRRIQHPKSIDDIALPQMSIKIPEDNPDREQLEQMKLALMNNGHLSMDDKNEILLGLIDELENTRADPTPIFDLDELERYKSELLQQEQEAEEEEEEEHDDDDDDDDDDDEGEEYSGEYEAQYDLESIVSKIHPPKP</sequence>
<protein>
    <submittedName>
        <fullName evidence="2">Uncharacterized protein</fullName>
    </submittedName>
</protein>
<feature type="region of interest" description="Disordered" evidence="1">
    <location>
        <begin position="1"/>
        <end position="20"/>
    </location>
</feature>
<dbReference type="AlphaFoldDB" id="A0A024GP75"/>
<feature type="compositionally biased region" description="Acidic residues" evidence="1">
    <location>
        <begin position="179"/>
        <end position="213"/>
    </location>
</feature>
<dbReference type="InParanoid" id="A0A024GP75"/>
<dbReference type="Proteomes" id="UP000053237">
    <property type="component" value="Unassembled WGS sequence"/>
</dbReference>
<dbReference type="OrthoDB" id="150644at2759"/>
<evidence type="ECO:0000313" key="2">
    <source>
        <dbReference type="EMBL" id="CCI48692.1"/>
    </source>
</evidence>
<accession>A0A024GP75</accession>